<sequence>MTQADLNEAAKLQKRQQYEEEHVIQKCAQQRAELEKRKRLVESDINYRSRFQRPERHMGCRERKTKATSTTKSLVGSTDCRKKKANDSLLQADKALQESIACREKRLEDSEYRT</sequence>
<feature type="compositionally biased region" description="Basic and acidic residues" evidence="1">
    <location>
        <begin position="52"/>
        <end position="62"/>
    </location>
</feature>
<dbReference type="OrthoDB" id="429119at2759"/>
<name>A0A4C1SHB9_EUMVA</name>
<reference evidence="2 3" key="1">
    <citation type="journal article" date="2019" name="Commun. Biol.">
        <title>The bagworm genome reveals a unique fibroin gene that provides high tensile strength.</title>
        <authorList>
            <person name="Kono N."/>
            <person name="Nakamura H."/>
            <person name="Ohtoshi R."/>
            <person name="Tomita M."/>
            <person name="Numata K."/>
            <person name="Arakawa K."/>
        </authorList>
    </citation>
    <scope>NUCLEOTIDE SEQUENCE [LARGE SCALE GENOMIC DNA]</scope>
</reference>
<organism evidence="2 3">
    <name type="scientific">Eumeta variegata</name>
    <name type="common">Bagworm moth</name>
    <name type="synonym">Eumeta japonica</name>
    <dbReference type="NCBI Taxonomy" id="151549"/>
    <lineage>
        <taxon>Eukaryota</taxon>
        <taxon>Metazoa</taxon>
        <taxon>Ecdysozoa</taxon>
        <taxon>Arthropoda</taxon>
        <taxon>Hexapoda</taxon>
        <taxon>Insecta</taxon>
        <taxon>Pterygota</taxon>
        <taxon>Neoptera</taxon>
        <taxon>Endopterygota</taxon>
        <taxon>Lepidoptera</taxon>
        <taxon>Glossata</taxon>
        <taxon>Ditrysia</taxon>
        <taxon>Tineoidea</taxon>
        <taxon>Psychidae</taxon>
        <taxon>Oiketicinae</taxon>
        <taxon>Eumeta</taxon>
    </lineage>
</organism>
<keyword evidence="3" id="KW-1185">Reference proteome</keyword>
<protein>
    <submittedName>
        <fullName evidence="2">Uncharacterized protein</fullName>
    </submittedName>
</protein>
<dbReference type="AlphaFoldDB" id="A0A4C1SHB9"/>
<feature type="region of interest" description="Disordered" evidence="1">
    <location>
        <begin position="52"/>
        <end position="80"/>
    </location>
</feature>
<accession>A0A4C1SHB9</accession>
<evidence type="ECO:0000313" key="2">
    <source>
        <dbReference type="EMBL" id="GBP00578.1"/>
    </source>
</evidence>
<evidence type="ECO:0000256" key="1">
    <source>
        <dbReference type="SAM" id="MobiDB-lite"/>
    </source>
</evidence>
<comment type="caution">
    <text evidence="2">The sequence shown here is derived from an EMBL/GenBank/DDBJ whole genome shotgun (WGS) entry which is preliminary data.</text>
</comment>
<gene>
    <name evidence="2" type="ORF">EVAR_101426_1</name>
</gene>
<feature type="compositionally biased region" description="Polar residues" evidence="1">
    <location>
        <begin position="67"/>
        <end position="76"/>
    </location>
</feature>
<dbReference type="Proteomes" id="UP000299102">
    <property type="component" value="Unassembled WGS sequence"/>
</dbReference>
<dbReference type="EMBL" id="BGZK01006772">
    <property type="protein sequence ID" value="GBP00578.1"/>
    <property type="molecule type" value="Genomic_DNA"/>
</dbReference>
<evidence type="ECO:0000313" key="3">
    <source>
        <dbReference type="Proteomes" id="UP000299102"/>
    </source>
</evidence>
<proteinExistence type="predicted"/>